<dbReference type="GO" id="GO:0003697">
    <property type="term" value="F:single-stranded DNA binding"/>
    <property type="evidence" value="ECO:0000318"/>
    <property type="project" value="GO_Central"/>
</dbReference>
<dbReference type="eggNOG" id="KOG2179">
    <property type="taxonomic scope" value="Eukaryota"/>
</dbReference>
<dbReference type="GeneID" id="4623130"/>
<dbReference type="AlphaFoldDB" id="Q74ZN6"/>
<evidence type="ECO:0000313" key="10">
    <source>
        <dbReference type="EMBL" id="AAS54652.2"/>
    </source>
</evidence>
<dbReference type="PANTHER" id="PTHR12135:SF0">
    <property type="entry name" value="DNA REPAIR PROTEIN COMPLEMENTING XP-C CELLS"/>
    <property type="match status" value="1"/>
</dbReference>
<dbReference type="SMART" id="SM01030">
    <property type="entry name" value="BHD_1"/>
    <property type="match status" value="1"/>
</dbReference>
<dbReference type="GO" id="GO:0005737">
    <property type="term" value="C:cytoplasm"/>
    <property type="evidence" value="ECO:0000318"/>
    <property type="project" value="GO_Central"/>
</dbReference>
<evidence type="ECO:0000256" key="3">
    <source>
        <dbReference type="ARBA" id="ARBA00022763"/>
    </source>
</evidence>
<dbReference type="SMART" id="SM01031">
    <property type="entry name" value="BHD_2"/>
    <property type="match status" value="1"/>
</dbReference>
<feature type="region of interest" description="Disordered" evidence="6">
    <location>
        <begin position="29"/>
        <end position="54"/>
    </location>
</feature>
<dbReference type="InterPro" id="IPR018326">
    <property type="entry name" value="Rad4_beta-hairpin_dom1"/>
</dbReference>
<feature type="region of interest" description="Disordered" evidence="6">
    <location>
        <begin position="683"/>
        <end position="738"/>
    </location>
</feature>
<dbReference type="InParanoid" id="Q74ZN6"/>
<dbReference type="OMA" id="IPEWLMS"/>
<dbReference type="Pfam" id="PF10403">
    <property type="entry name" value="BHD_1"/>
    <property type="match status" value="1"/>
</dbReference>
<dbReference type="SMART" id="SM01032">
    <property type="entry name" value="BHD_3"/>
    <property type="match status" value="1"/>
</dbReference>
<dbReference type="FunCoup" id="Q74ZN6">
    <property type="interactions" value="160"/>
</dbReference>
<feature type="region of interest" description="Disordered" evidence="6">
    <location>
        <begin position="69"/>
        <end position="123"/>
    </location>
</feature>
<evidence type="ECO:0000256" key="5">
    <source>
        <dbReference type="ARBA" id="ARBA00023242"/>
    </source>
</evidence>
<dbReference type="HOGENOM" id="CLU_003639_1_0_1"/>
<comment type="similarity">
    <text evidence="2">Belongs to the XPC family.</text>
</comment>
<keyword evidence="11" id="KW-1185">Reference proteome</keyword>
<dbReference type="PANTHER" id="PTHR12135">
    <property type="entry name" value="DNA REPAIR PROTEIN XP-C / RAD4"/>
    <property type="match status" value="1"/>
</dbReference>
<evidence type="ECO:0000256" key="1">
    <source>
        <dbReference type="ARBA" id="ARBA00004123"/>
    </source>
</evidence>
<dbReference type="GO" id="GO:0003684">
    <property type="term" value="F:damaged DNA binding"/>
    <property type="evidence" value="ECO:0000318"/>
    <property type="project" value="GO_Central"/>
</dbReference>
<dbReference type="InterPro" id="IPR036985">
    <property type="entry name" value="Transglutaminase-like_sf"/>
</dbReference>
<organism evidence="10 11">
    <name type="scientific">Eremothecium gossypii (strain ATCC 10895 / CBS 109.51 / FGSC 9923 / NRRL Y-1056)</name>
    <name type="common">Yeast</name>
    <name type="synonym">Ashbya gossypii</name>
    <dbReference type="NCBI Taxonomy" id="284811"/>
    <lineage>
        <taxon>Eukaryota</taxon>
        <taxon>Fungi</taxon>
        <taxon>Dikarya</taxon>
        <taxon>Ascomycota</taxon>
        <taxon>Saccharomycotina</taxon>
        <taxon>Saccharomycetes</taxon>
        <taxon>Saccharomycetales</taxon>
        <taxon>Saccharomycetaceae</taxon>
        <taxon>Eremothecium</taxon>
    </lineage>
</organism>
<feature type="region of interest" description="Disordered" evidence="6">
    <location>
        <begin position="300"/>
        <end position="324"/>
    </location>
</feature>
<dbReference type="Gene3D" id="3.30.60.290">
    <property type="entry name" value="Rad4, beta-hairpin domain BHD2"/>
    <property type="match status" value="1"/>
</dbReference>
<name>Q74ZN6_EREGS</name>
<dbReference type="GO" id="GO:0006289">
    <property type="term" value="P:nucleotide-excision repair"/>
    <property type="evidence" value="ECO:0000318"/>
    <property type="project" value="GO_Central"/>
</dbReference>
<gene>
    <name evidence="10" type="ORF">AGOS_AGR162C</name>
</gene>
<sequence length="763" mass="85162">MRRADLWAMVGALGPGPSCLVHAVYSGQGTGKEVRARRDSTGEQAHSSSMEGKLPEHYFELVREAVAAEPAARHGPKRRRTAAGVAAAESAGPGSVASDDEGSTQSEEEYDSEDFEDVEAETDAAGDVSVTLAASRARPARAKVVDSETRAFRRSFHMLHVAALLAHYHVRNTWLNDGRLQSRLAALVPDEVYASMHPERDEQLPLRSTRKLLDALRKCMKLWEKHCKRIIGRDGGLYMRPWAQLGQRYSSGAALLTRKAFNRALQKGAPMPRSVAQEGFVALLRGCGLNARLVASLQPPDLTDMKPAGDARGSDPPGDSEDDTDKYEFPLVWCEVWDRYSKAWITVDPLCKQLVEQVRNKSKLEPTGKFARFNQMRYVVGFDRKMGCRDITRRYCAQYNAKVRRRRITRDTHGAAWYDALLRALHQRKRMKTDDYEDEYFARRDEVEGIPNNMADLRNHPHYVLEKDLRQHEILRPGTEQCGYVRFKTTKRSAGSTLKVFRRTDIVPCYSGRHWFLQGKVLRKNCRAAKTVIVKDHRTGESEEERLYPESETEPYVPPPVAPDGTIPTNSFGNIDIYKPSMIPAGCVLIENPNAVRAAAFIGVPFAKAVTGFSFERGRTVKPKFSGVVVQSCYRDAVCAMIDGIETIGDEARMQERELGALQSWALLLAQLRVKQRLIDRHGAVSEHTSDSDSEPEASDTEAGGFFPDDSASPVPRSPPIRAPSEPVAEPAASPLQTAVELEDEFAEFIDELGSYSEHSNTD</sequence>
<evidence type="ECO:0000256" key="4">
    <source>
        <dbReference type="ARBA" id="ARBA00023204"/>
    </source>
</evidence>
<dbReference type="GO" id="GO:0071942">
    <property type="term" value="C:XPC complex"/>
    <property type="evidence" value="ECO:0000318"/>
    <property type="project" value="GO_Central"/>
</dbReference>
<evidence type="ECO:0000256" key="6">
    <source>
        <dbReference type="SAM" id="MobiDB-lite"/>
    </source>
</evidence>
<dbReference type="Gene3D" id="3.90.260.10">
    <property type="entry name" value="Transglutaminase-like"/>
    <property type="match status" value="1"/>
</dbReference>
<accession>Q74ZN6</accession>
<keyword evidence="3" id="KW-0227">DNA damage</keyword>
<dbReference type="InterPro" id="IPR038765">
    <property type="entry name" value="Papain-like_cys_pep_sf"/>
</dbReference>
<dbReference type="InterPro" id="IPR018325">
    <property type="entry name" value="Rad4/PNGase_transGLS-fold"/>
</dbReference>
<dbReference type="KEGG" id="ago:AGOS_AGR162C"/>
<feature type="compositionally biased region" description="Basic and acidic residues" evidence="6">
    <location>
        <begin position="303"/>
        <end position="313"/>
    </location>
</feature>
<dbReference type="Pfam" id="PF10405">
    <property type="entry name" value="BHD_3"/>
    <property type="match status" value="1"/>
</dbReference>
<dbReference type="Gene3D" id="2.20.20.110">
    <property type="entry name" value="Rad4, beta-hairpin domain BHD1"/>
    <property type="match status" value="1"/>
</dbReference>
<dbReference type="InterPro" id="IPR018327">
    <property type="entry name" value="BHD_2"/>
</dbReference>
<dbReference type="InterPro" id="IPR018328">
    <property type="entry name" value="Rad4_beta-hairpin_dom3"/>
</dbReference>
<evidence type="ECO:0000256" key="2">
    <source>
        <dbReference type="ARBA" id="ARBA00009525"/>
    </source>
</evidence>
<dbReference type="Proteomes" id="UP000000591">
    <property type="component" value="Chromosome VII"/>
</dbReference>
<feature type="compositionally biased region" description="Basic and acidic residues" evidence="6">
    <location>
        <begin position="32"/>
        <end position="41"/>
    </location>
</feature>
<dbReference type="SUPFAM" id="SSF54001">
    <property type="entry name" value="Cysteine proteinases"/>
    <property type="match status" value="1"/>
</dbReference>
<reference evidence="11" key="2">
    <citation type="journal article" date="2013" name="G3 (Bethesda)">
        <title>Genomes of Ashbya fungi isolated from insects reveal four mating-type loci, numerous translocations, lack of transposons, and distinct gene duplications.</title>
        <authorList>
            <person name="Dietrich F.S."/>
            <person name="Voegeli S."/>
            <person name="Kuo S."/>
            <person name="Philippsen P."/>
        </authorList>
    </citation>
    <scope>GENOME REANNOTATION</scope>
    <source>
        <strain evidence="11">ATCC 10895 / CBS 109.51 / FGSC 9923 / NRRL Y-1056</strain>
    </source>
</reference>
<feature type="domain" description="Rad4 beta-hairpin" evidence="9">
    <location>
        <begin position="567"/>
        <end position="642"/>
    </location>
</feature>
<feature type="domain" description="Rad4 beta-hairpin" evidence="8">
    <location>
        <begin position="509"/>
        <end position="559"/>
    </location>
</feature>
<keyword evidence="5" id="KW-0539">Nucleus</keyword>
<dbReference type="RefSeq" id="NP_986828.2">
    <property type="nucleotide sequence ID" value="NM_211890.2"/>
</dbReference>
<evidence type="ECO:0000259" key="8">
    <source>
        <dbReference type="SMART" id="SM01031"/>
    </source>
</evidence>
<dbReference type="Gene3D" id="3.30.70.2460">
    <property type="entry name" value="Rad4, beta-hairpin domain BHD3"/>
    <property type="match status" value="1"/>
</dbReference>
<evidence type="ECO:0000259" key="9">
    <source>
        <dbReference type="SMART" id="SM01032"/>
    </source>
</evidence>
<protein>
    <submittedName>
        <fullName evidence="10">AGR162Cp</fullName>
    </submittedName>
</protein>
<feature type="compositionally biased region" description="Low complexity" evidence="6">
    <location>
        <begin position="82"/>
        <end position="97"/>
    </location>
</feature>
<dbReference type="OrthoDB" id="300780at2759"/>
<reference evidence="10 11" key="1">
    <citation type="journal article" date="2004" name="Science">
        <title>The Ashbya gossypii genome as a tool for mapping the ancient Saccharomyces cerevisiae genome.</title>
        <authorList>
            <person name="Dietrich F.S."/>
            <person name="Voegeli S."/>
            <person name="Brachat S."/>
            <person name="Lerch A."/>
            <person name="Gates K."/>
            <person name="Steiner S."/>
            <person name="Mohr C."/>
            <person name="Pohlmann R."/>
            <person name="Luedi P."/>
            <person name="Choi S."/>
            <person name="Wing R.A."/>
            <person name="Flavier A."/>
            <person name="Gaffney T.D."/>
            <person name="Philippsen P."/>
        </authorList>
    </citation>
    <scope>NUCLEOTIDE SEQUENCE [LARGE SCALE GENOMIC DNA]</scope>
    <source>
        <strain evidence="11">ATCC 10895 / CBS 109.51 / FGSC 9923 / NRRL Y-1056</strain>
    </source>
</reference>
<feature type="compositionally biased region" description="Basic and acidic residues" evidence="6">
    <location>
        <begin position="540"/>
        <end position="549"/>
    </location>
</feature>
<keyword evidence="4" id="KW-0234">DNA repair</keyword>
<feature type="domain" description="Rad4 beta-hairpin" evidence="7">
    <location>
        <begin position="446"/>
        <end position="507"/>
    </location>
</feature>
<dbReference type="GO" id="GO:0000111">
    <property type="term" value="C:nucleotide-excision repair factor 2 complex"/>
    <property type="evidence" value="ECO:0000318"/>
    <property type="project" value="GO_Central"/>
</dbReference>
<evidence type="ECO:0000313" key="11">
    <source>
        <dbReference type="Proteomes" id="UP000000591"/>
    </source>
</evidence>
<proteinExistence type="inferred from homology"/>
<dbReference type="STRING" id="284811.Q74ZN6"/>
<dbReference type="InterPro" id="IPR004583">
    <property type="entry name" value="DNA_repair_Rad4"/>
</dbReference>
<dbReference type="InterPro" id="IPR042488">
    <property type="entry name" value="Rad4_BHD3_sf"/>
</dbReference>
<dbReference type="Pfam" id="PF03835">
    <property type="entry name" value="Rad4"/>
    <property type="match status" value="1"/>
</dbReference>
<feature type="compositionally biased region" description="Acidic residues" evidence="6">
    <location>
        <begin position="98"/>
        <end position="123"/>
    </location>
</feature>
<dbReference type="EMBL" id="AE016820">
    <property type="protein sequence ID" value="AAS54652.2"/>
    <property type="molecule type" value="Genomic_DNA"/>
</dbReference>
<dbReference type="GO" id="GO:0006298">
    <property type="term" value="P:mismatch repair"/>
    <property type="evidence" value="ECO:0000318"/>
    <property type="project" value="GO_Central"/>
</dbReference>
<feature type="compositionally biased region" description="Low complexity" evidence="6">
    <location>
        <begin position="723"/>
        <end position="735"/>
    </location>
</feature>
<feature type="region of interest" description="Disordered" evidence="6">
    <location>
        <begin position="540"/>
        <end position="563"/>
    </location>
</feature>
<evidence type="ECO:0000259" key="7">
    <source>
        <dbReference type="SMART" id="SM01030"/>
    </source>
</evidence>
<comment type="subcellular location">
    <subcellularLocation>
        <location evidence="1">Nucleus</location>
    </subcellularLocation>
</comment>